<keyword evidence="2" id="KW-1185">Reference proteome</keyword>
<comment type="caution">
    <text evidence="1">The sequence shown here is derived from an EMBL/GenBank/DDBJ whole genome shotgun (WGS) entry which is preliminary data.</text>
</comment>
<proteinExistence type="predicted"/>
<name>A0A225VWH5_9STRA</name>
<gene>
    <name evidence="1" type="ORF">PHMEG_00018183</name>
</gene>
<accession>A0A225VWH5</accession>
<evidence type="ECO:0000313" key="1">
    <source>
        <dbReference type="EMBL" id="OWZ09157.1"/>
    </source>
</evidence>
<dbReference type="OrthoDB" id="118383at2759"/>
<dbReference type="AlphaFoldDB" id="A0A225VWH5"/>
<reference evidence="2" key="1">
    <citation type="submission" date="2017-03" db="EMBL/GenBank/DDBJ databases">
        <title>Phytopthora megakarya and P. palmivora, two closely related causual agents of cacao black pod achieved similar genome size and gene model numbers by different mechanisms.</title>
        <authorList>
            <person name="Ali S."/>
            <person name="Shao J."/>
            <person name="Larry D.J."/>
            <person name="Kronmiller B."/>
            <person name="Shen D."/>
            <person name="Strem M.D."/>
            <person name="Melnick R.L."/>
            <person name="Guiltinan M.J."/>
            <person name="Tyler B.M."/>
            <person name="Meinhardt L.W."/>
            <person name="Bailey B.A."/>
        </authorList>
    </citation>
    <scope>NUCLEOTIDE SEQUENCE [LARGE SCALE GENOMIC DNA]</scope>
    <source>
        <strain evidence="2">zdho120</strain>
    </source>
</reference>
<dbReference type="EMBL" id="NBNE01002891">
    <property type="protein sequence ID" value="OWZ09157.1"/>
    <property type="molecule type" value="Genomic_DNA"/>
</dbReference>
<dbReference type="Proteomes" id="UP000198211">
    <property type="component" value="Unassembled WGS sequence"/>
</dbReference>
<evidence type="ECO:0000313" key="2">
    <source>
        <dbReference type="Proteomes" id="UP000198211"/>
    </source>
</evidence>
<organism evidence="1 2">
    <name type="scientific">Phytophthora megakarya</name>
    <dbReference type="NCBI Taxonomy" id="4795"/>
    <lineage>
        <taxon>Eukaryota</taxon>
        <taxon>Sar</taxon>
        <taxon>Stramenopiles</taxon>
        <taxon>Oomycota</taxon>
        <taxon>Peronosporomycetes</taxon>
        <taxon>Peronosporales</taxon>
        <taxon>Peronosporaceae</taxon>
        <taxon>Phytophthora</taxon>
    </lineage>
</organism>
<protein>
    <submittedName>
        <fullName evidence="1">Uncharacterized protein</fullName>
    </submittedName>
</protein>
<sequence length="156" mass="17571">MAPDLNTGSAFGFEEIARNWGILGLFFHNVLFKVDDITQITDNVLIAKTTTRMTITARTLREAFLFSTHTVDEGRWLRIVNKLLGQRVVMLGSVRFIWNNSTNLLDGLFSQADLIMPLFQLLGNIEDVSTVLSNARVTPEGNLVVGDYLMQYPLYS</sequence>